<feature type="binding site" evidence="10">
    <location>
        <begin position="89"/>
        <end position="99"/>
    </location>
    <ligand>
        <name>ATP</name>
        <dbReference type="ChEBI" id="CHEBI:30616"/>
    </ligand>
</feature>
<keyword evidence="4 10" id="KW-0808">Transferase</keyword>
<dbReference type="Proteomes" id="UP001517376">
    <property type="component" value="Unassembled WGS sequence"/>
</dbReference>
<evidence type="ECO:0000256" key="3">
    <source>
        <dbReference type="ARBA" id="ARBA00017473"/>
    </source>
</evidence>
<dbReference type="InterPro" id="IPR014721">
    <property type="entry name" value="Ribsml_uS5_D2-typ_fold_subgr"/>
</dbReference>
<sequence>MAATEFAPAKINLTLHVIGRRADGYHLLDSLVVFAGVGDRVSAILSDLPSLDVTGPMAAGLTGEGDNLVLRAARVMGVSARIALEKVLPVSSGIGGGSADAAATLRLLARMTGRALPGAAEVLALGADVPVCLAGRAARMSGIGEGLAEVPPLPQAWLVLANPRVAVSTPAVFRALVRADNAPMPREMPRLRGVAELAAFVAMQRNDLEAPAMAELPVIGRVKAALSAQAGCRVARMSGSGATCFGLFDDPLSARAAAQAIRAAEPAWWVADAPLLQPQS</sequence>
<organism evidence="13 14">
    <name type="scientific">Paragemmobacter ruber</name>
    <dbReference type="NCBI Taxonomy" id="1985673"/>
    <lineage>
        <taxon>Bacteria</taxon>
        <taxon>Pseudomonadati</taxon>
        <taxon>Pseudomonadota</taxon>
        <taxon>Alphaproteobacteria</taxon>
        <taxon>Rhodobacterales</taxon>
        <taxon>Paracoccaceae</taxon>
        <taxon>Paragemmobacter</taxon>
    </lineage>
</organism>
<evidence type="ECO:0000259" key="11">
    <source>
        <dbReference type="Pfam" id="PF00288"/>
    </source>
</evidence>
<dbReference type="PANTHER" id="PTHR43527">
    <property type="entry name" value="4-DIPHOSPHOCYTIDYL-2-C-METHYL-D-ERYTHRITOL KINASE, CHLOROPLASTIC"/>
    <property type="match status" value="1"/>
</dbReference>
<accession>A0ABW9Y3B3</accession>
<comment type="similarity">
    <text evidence="1 10">Belongs to the GHMP kinase family. IspE subfamily.</text>
</comment>
<evidence type="ECO:0000256" key="2">
    <source>
        <dbReference type="ARBA" id="ARBA00012052"/>
    </source>
</evidence>
<evidence type="ECO:0000256" key="10">
    <source>
        <dbReference type="HAMAP-Rule" id="MF_00061"/>
    </source>
</evidence>
<dbReference type="InterPro" id="IPR013750">
    <property type="entry name" value="GHMP_kinase_C_dom"/>
</dbReference>
<evidence type="ECO:0000256" key="6">
    <source>
        <dbReference type="ARBA" id="ARBA00022777"/>
    </source>
</evidence>
<dbReference type="PIRSF" id="PIRSF010376">
    <property type="entry name" value="IspE"/>
    <property type="match status" value="1"/>
</dbReference>
<evidence type="ECO:0000256" key="7">
    <source>
        <dbReference type="ARBA" id="ARBA00022840"/>
    </source>
</evidence>
<keyword evidence="8 10" id="KW-0414">Isoprene biosynthesis</keyword>
<feature type="active site" evidence="10">
    <location>
        <position position="10"/>
    </location>
</feature>
<keyword evidence="14" id="KW-1185">Reference proteome</keyword>
<evidence type="ECO:0000256" key="5">
    <source>
        <dbReference type="ARBA" id="ARBA00022741"/>
    </source>
</evidence>
<proteinExistence type="inferred from homology"/>
<dbReference type="InterPro" id="IPR020568">
    <property type="entry name" value="Ribosomal_Su5_D2-typ_SF"/>
</dbReference>
<dbReference type="EC" id="2.7.1.148" evidence="2 10"/>
<dbReference type="RefSeq" id="WP_161765949.1">
    <property type="nucleotide sequence ID" value="NZ_JAAATW010000001.1"/>
</dbReference>
<reference evidence="14" key="1">
    <citation type="submission" date="2020-01" db="EMBL/GenBank/DDBJ databases">
        <title>Sphingomonas sp. strain CSW-10.</title>
        <authorList>
            <person name="Chen W.-M."/>
        </authorList>
    </citation>
    <scope>NUCLEOTIDE SEQUENCE [LARGE SCALE GENOMIC DNA]</scope>
    <source>
        <strain evidence="14">CCP-1</strain>
    </source>
</reference>
<dbReference type="SUPFAM" id="SSF54211">
    <property type="entry name" value="Ribosomal protein S5 domain 2-like"/>
    <property type="match status" value="1"/>
</dbReference>
<comment type="pathway">
    <text evidence="10">Isoprenoid biosynthesis; isopentenyl diphosphate biosynthesis via DXP pathway; isopentenyl diphosphate from 1-deoxy-D-xylulose 5-phosphate: step 3/6.</text>
</comment>
<feature type="active site" evidence="10">
    <location>
        <position position="128"/>
    </location>
</feature>
<dbReference type="Gene3D" id="3.30.70.890">
    <property type="entry name" value="GHMP kinase, C-terminal domain"/>
    <property type="match status" value="1"/>
</dbReference>
<keyword evidence="7 10" id="KW-0067">ATP-binding</keyword>
<dbReference type="InterPro" id="IPR036554">
    <property type="entry name" value="GHMP_kinase_C_sf"/>
</dbReference>
<comment type="caution">
    <text evidence="13">The sequence shown here is derived from an EMBL/GenBank/DDBJ whole genome shotgun (WGS) entry which is preliminary data.</text>
</comment>
<keyword evidence="5 10" id="KW-0547">Nucleotide-binding</keyword>
<gene>
    <name evidence="10" type="primary">ispE</name>
    <name evidence="13" type="ORF">GU920_05600</name>
</gene>
<evidence type="ECO:0000259" key="12">
    <source>
        <dbReference type="Pfam" id="PF08544"/>
    </source>
</evidence>
<dbReference type="EMBL" id="JAAATW010000001">
    <property type="protein sequence ID" value="NBE07000.1"/>
    <property type="molecule type" value="Genomic_DNA"/>
</dbReference>
<evidence type="ECO:0000256" key="1">
    <source>
        <dbReference type="ARBA" id="ARBA00009684"/>
    </source>
</evidence>
<evidence type="ECO:0000256" key="8">
    <source>
        <dbReference type="ARBA" id="ARBA00023229"/>
    </source>
</evidence>
<dbReference type="NCBIfam" id="NF011202">
    <property type="entry name" value="PRK14608.1"/>
    <property type="match status" value="1"/>
</dbReference>
<comment type="catalytic activity">
    <reaction evidence="10">
        <text>4-CDP-2-C-methyl-D-erythritol + ATP = 4-CDP-2-C-methyl-D-erythritol 2-phosphate + ADP + H(+)</text>
        <dbReference type="Rhea" id="RHEA:18437"/>
        <dbReference type="ChEBI" id="CHEBI:15378"/>
        <dbReference type="ChEBI" id="CHEBI:30616"/>
        <dbReference type="ChEBI" id="CHEBI:57823"/>
        <dbReference type="ChEBI" id="CHEBI:57919"/>
        <dbReference type="ChEBI" id="CHEBI:456216"/>
        <dbReference type="EC" id="2.7.1.148"/>
    </reaction>
</comment>
<dbReference type="InterPro" id="IPR004424">
    <property type="entry name" value="IspE"/>
</dbReference>
<comment type="function">
    <text evidence="10">Catalyzes the phosphorylation of the position 2 hydroxy group of 4-diphosphocytidyl-2C-methyl-D-erythritol.</text>
</comment>
<dbReference type="HAMAP" id="MF_00061">
    <property type="entry name" value="IspE"/>
    <property type="match status" value="1"/>
</dbReference>
<dbReference type="Pfam" id="PF08544">
    <property type="entry name" value="GHMP_kinases_C"/>
    <property type="match status" value="1"/>
</dbReference>
<evidence type="ECO:0000256" key="4">
    <source>
        <dbReference type="ARBA" id="ARBA00022679"/>
    </source>
</evidence>
<dbReference type="PANTHER" id="PTHR43527:SF2">
    <property type="entry name" value="4-DIPHOSPHOCYTIDYL-2-C-METHYL-D-ERYTHRITOL KINASE, CHLOROPLASTIC"/>
    <property type="match status" value="1"/>
</dbReference>
<dbReference type="Gene3D" id="3.30.230.10">
    <property type="match status" value="1"/>
</dbReference>
<evidence type="ECO:0000313" key="13">
    <source>
        <dbReference type="EMBL" id="NBE07000.1"/>
    </source>
</evidence>
<evidence type="ECO:0000256" key="9">
    <source>
        <dbReference type="ARBA" id="ARBA00032554"/>
    </source>
</evidence>
<evidence type="ECO:0000313" key="14">
    <source>
        <dbReference type="Proteomes" id="UP001517376"/>
    </source>
</evidence>
<keyword evidence="6 10" id="KW-0418">Kinase</keyword>
<feature type="domain" description="GHMP kinase C-terminal" evidence="12">
    <location>
        <begin position="203"/>
        <end position="264"/>
    </location>
</feature>
<dbReference type="GO" id="GO:0050515">
    <property type="term" value="F:4-(cytidine 5'-diphospho)-2-C-methyl-D-erythritol kinase activity"/>
    <property type="evidence" value="ECO:0007669"/>
    <property type="project" value="UniProtKB-EC"/>
</dbReference>
<feature type="domain" description="GHMP kinase N-terminal" evidence="11">
    <location>
        <begin position="67"/>
        <end position="133"/>
    </location>
</feature>
<dbReference type="SUPFAM" id="SSF55060">
    <property type="entry name" value="GHMP Kinase, C-terminal domain"/>
    <property type="match status" value="1"/>
</dbReference>
<name>A0ABW9Y3B3_9RHOB</name>
<protein>
    <recommendedName>
        <fullName evidence="3 10">4-diphosphocytidyl-2-C-methyl-D-erythritol kinase</fullName>
        <shortName evidence="10">CMK</shortName>
        <ecNumber evidence="2 10">2.7.1.148</ecNumber>
    </recommendedName>
    <alternativeName>
        <fullName evidence="9 10">4-(cytidine-5'-diphospho)-2-C-methyl-D-erythritol kinase</fullName>
    </alternativeName>
</protein>
<dbReference type="Pfam" id="PF00288">
    <property type="entry name" value="GHMP_kinases_N"/>
    <property type="match status" value="1"/>
</dbReference>
<dbReference type="InterPro" id="IPR006204">
    <property type="entry name" value="GHMP_kinase_N_dom"/>
</dbReference>
<dbReference type="NCBIfam" id="TIGR00154">
    <property type="entry name" value="ispE"/>
    <property type="match status" value="1"/>
</dbReference>